<reference evidence="7" key="1">
    <citation type="journal article" date="2020" name="mSystems">
        <title>Genome- and Community-Level Interaction Insights into Carbon Utilization and Element Cycling Functions of Hydrothermarchaeota in Hydrothermal Sediment.</title>
        <authorList>
            <person name="Zhou Z."/>
            <person name="Liu Y."/>
            <person name="Xu W."/>
            <person name="Pan J."/>
            <person name="Luo Z.H."/>
            <person name="Li M."/>
        </authorList>
    </citation>
    <scope>NUCLEOTIDE SEQUENCE [LARGE SCALE GENOMIC DNA]</scope>
    <source>
        <strain evidence="7">SpSt-1105</strain>
    </source>
</reference>
<dbReference type="AlphaFoldDB" id="A0A7J3Z9D7"/>
<dbReference type="CDD" id="cd13565">
    <property type="entry name" value="PBP2_PstS"/>
    <property type="match status" value="1"/>
</dbReference>
<dbReference type="Gene3D" id="3.40.190.10">
    <property type="entry name" value="Periplasmic binding protein-like II"/>
    <property type="match status" value="2"/>
</dbReference>
<dbReference type="EMBL" id="DRYQ01000111">
    <property type="protein sequence ID" value="HHQ51185.1"/>
    <property type="molecule type" value="Genomic_DNA"/>
</dbReference>
<comment type="caution">
    <text evidence="7">The sequence shown here is derived from an EMBL/GenBank/DDBJ whole genome shotgun (WGS) entry which is preliminary data.</text>
</comment>
<evidence type="ECO:0000256" key="1">
    <source>
        <dbReference type="ARBA" id="ARBA00008725"/>
    </source>
</evidence>
<dbReference type="PANTHER" id="PTHR42996">
    <property type="entry name" value="PHOSPHATE-BINDING PROTEIN PSTS"/>
    <property type="match status" value="1"/>
</dbReference>
<dbReference type="GO" id="GO:0043190">
    <property type="term" value="C:ATP-binding cassette (ABC) transporter complex"/>
    <property type="evidence" value="ECO:0007669"/>
    <property type="project" value="InterPro"/>
</dbReference>
<protein>
    <recommendedName>
        <fullName evidence="4">Phosphate-binding protein</fullName>
    </recommendedName>
</protein>
<name>A0A7J3Z9D7_9CREN</name>
<keyword evidence="2 4" id="KW-0813">Transport</keyword>
<sequence>MYWKDLYKLRLSLVTQVMYMRKNTVVVMLITVAIVIIATYSILQIYYGGSKEPLTSATQTPTPTTTTSISIQLQGVVLQGAGATFVYPQLSEWAKKFQERYGIQINYQSVGSGAGQSMFFQKVVDFGCSDPPLSRDTWLKYNGSVLQVPWLFGPVVVVYNIPEIPKDAVLRLDAIAIAKIYKGEIRYWNNEYIKSLNPDIAHLLPNKEIVAVYRSDSSGTTELFTTFLYKASNGVWTKDLVGKSVSWPVEATGRGVGGKGNEGVTQNVMQIPYSIGYVEWSYAIKNNLSIAAIKNAAGNFVIPTRETLEEALKNARIPTSPIDDFSGIVDSVIYATGEKSYPILGPTHIILWRRYDDSKKAEALKLFLKWVAEEGYNHIVEGYVAPPQSVKELLIKAANEIMSQ</sequence>
<evidence type="ECO:0000256" key="2">
    <source>
        <dbReference type="ARBA" id="ARBA00022448"/>
    </source>
</evidence>
<keyword evidence="5" id="KW-0812">Transmembrane</keyword>
<feature type="domain" description="PBP" evidence="6">
    <location>
        <begin position="67"/>
        <end position="372"/>
    </location>
</feature>
<proteinExistence type="inferred from homology"/>
<evidence type="ECO:0000313" key="7">
    <source>
        <dbReference type="EMBL" id="HHQ51185.1"/>
    </source>
</evidence>
<accession>A0A7J3Z9D7</accession>
<evidence type="ECO:0000259" key="6">
    <source>
        <dbReference type="Pfam" id="PF12849"/>
    </source>
</evidence>
<dbReference type="InterPro" id="IPR050962">
    <property type="entry name" value="Phosphate-bind_PstS"/>
</dbReference>
<evidence type="ECO:0000256" key="3">
    <source>
        <dbReference type="ARBA" id="ARBA00022592"/>
    </source>
</evidence>
<gene>
    <name evidence="7" type="primary">pstS</name>
    <name evidence="7" type="ORF">ENM66_07560</name>
</gene>
<dbReference type="Pfam" id="PF12849">
    <property type="entry name" value="PBP_like_2"/>
    <property type="match status" value="1"/>
</dbReference>
<dbReference type="SUPFAM" id="SSF53850">
    <property type="entry name" value="Periplasmic binding protein-like II"/>
    <property type="match status" value="1"/>
</dbReference>
<feature type="transmembrane region" description="Helical" evidence="5">
    <location>
        <begin position="25"/>
        <end position="47"/>
    </location>
</feature>
<dbReference type="GO" id="GO:0042301">
    <property type="term" value="F:phosphate ion binding"/>
    <property type="evidence" value="ECO:0007669"/>
    <property type="project" value="InterPro"/>
</dbReference>
<dbReference type="PIRSF" id="PIRSF002756">
    <property type="entry name" value="PstS"/>
    <property type="match status" value="1"/>
</dbReference>
<dbReference type="NCBIfam" id="TIGR00975">
    <property type="entry name" value="3a0107s03"/>
    <property type="match status" value="1"/>
</dbReference>
<comment type="similarity">
    <text evidence="1 4">Belongs to the PstS family.</text>
</comment>
<evidence type="ECO:0000256" key="5">
    <source>
        <dbReference type="SAM" id="Phobius"/>
    </source>
</evidence>
<keyword evidence="5" id="KW-0472">Membrane</keyword>
<evidence type="ECO:0000256" key="4">
    <source>
        <dbReference type="PIRNR" id="PIRNR002756"/>
    </source>
</evidence>
<dbReference type="InterPro" id="IPR024370">
    <property type="entry name" value="PBP_domain"/>
</dbReference>
<keyword evidence="5" id="KW-1133">Transmembrane helix</keyword>
<dbReference type="PANTHER" id="PTHR42996:SF1">
    <property type="entry name" value="PHOSPHATE-BINDING PROTEIN PSTS"/>
    <property type="match status" value="1"/>
</dbReference>
<dbReference type="InterPro" id="IPR005673">
    <property type="entry name" value="ABC_phos-bd_PstS"/>
</dbReference>
<dbReference type="GO" id="GO:0035435">
    <property type="term" value="P:phosphate ion transmembrane transport"/>
    <property type="evidence" value="ECO:0007669"/>
    <property type="project" value="InterPro"/>
</dbReference>
<organism evidence="7">
    <name type="scientific">Ignisphaera aggregans</name>
    <dbReference type="NCBI Taxonomy" id="334771"/>
    <lineage>
        <taxon>Archaea</taxon>
        <taxon>Thermoproteota</taxon>
        <taxon>Thermoprotei</taxon>
        <taxon>Desulfurococcales</taxon>
        <taxon>Desulfurococcaceae</taxon>
        <taxon>Ignisphaera</taxon>
    </lineage>
</organism>
<keyword evidence="3 4" id="KW-0592">Phosphate transport</keyword>